<dbReference type="InterPro" id="IPR001810">
    <property type="entry name" value="F-box_dom"/>
</dbReference>
<accession>A0AAD8J9C1</accession>
<evidence type="ECO:0000259" key="2">
    <source>
        <dbReference type="Pfam" id="PF07734"/>
    </source>
</evidence>
<evidence type="ECO:0000313" key="3">
    <source>
        <dbReference type="EMBL" id="KAK1399683.1"/>
    </source>
</evidence>
<evidence type="ECO:0000259" key="1">
    <source>
        <dbReference type="Pfam" id="PF00646"/>
    </source>
</evidence>
<feature type="domain" description="F-box associated beta-propeller type 1" evidence="2">
    <location>
        <begin position="134"/>
        <end position="301"/>
    </location>
</feature>
<dbReference type="NCBIfam" id="TIGR01640">
    <property type="entry name" value="F_box_assoc_1"/>
    <property type="match status" value="1"/>
</dbReference>
<dbReference type="Pfam" id="PF07734">
    <property type="entry name" value="FBA_1"/>
    <property type="match status" value="1"/>
</dbReference>
<name>A0AAD8J9C1_9APIA</name>
<dbReference type="InterPro" id="IPR017451">
    <property type="entry name" value="F-box-assoc_interact_dom"/>
</dbReference>
<proteinExistence type="predicted"/>
<dbReference type="InterPro" id="IPR055290">
    <property type="entry name" value="At3g26010-like"/>
</dbReference>
<comment type="caution">
    <text evidence="3">The sequence shown here is derived from an EMBL/GenBank/DDBJ whole genome shotgun (WGS) entry which is preliminary data.</text>
</comment>
<dbReference type="Proteomes" id="UP001237642">
    <property type="component" value="Unassembled WGS sequence"/>
</dbReference>
<dbReference type="Gene3D" id="1.20.1280.50">
    <property type="match status" value="1"/>
</dbReference>
<organism evidence="3 4">
    <name type="scientific">Heracleum sosnowskyi</name>
    <dbReference type="NCBI Taxonomy" id="360622"/>
    <lineage>
        <taxon>Eukaryota</taxon>
        <taxon>Viridiplantae</taxon>
        <taxon>Streptophyta</taxon>
        <taxon>Embryophyta</taxon>
        <taxon>Tracheophyta</taxon>
        <taxon>Spermatophyta</taxon>
        <taxon>Magnoliopsida</taxon>
        <taxon>eudicotyledons</taxon>
        <taxon>Gunneridae</taxon>
        <taxon>Pentapetalae</taxon>
        <taxon>asterids</taxon>
        <taxon>campanulids</taxon>
        <taxon>Apiales</taxon>
        <taxon>Apiaceae</taxon>
        <taxon>Apioideae</taxon>
        <taxon>apioid superclade</taxon>
        <taxon>Tordylieae</taxon>
        <taxon>Tordyliinae</taxon>
        <taxon>Heracleum</taxon>
    </lineage>
</organism>
<reference evidence="3" key="1">
    <citation type="submission" date="2023-02" db="EMBL/GenBank/DDBJ databases">
        <title>Genome of toxic invasive species Heracleum sosnowskyi carries increased number of genes despite the absence of recent whole-genome duplications.</title>
        <authorList>
            <person name="Schelkunov M."/>
            <person name="Shtratnikova V."/>
            <person name="Makarenko M."/>
            <person name="Klepikova A."/>
            <person name="Omelchenko D."/>
            <person name="Novikova G."/>
            <person name="Obukhova E."/>
            <person name="Bogdanov V."/>
            <person name="Penin A."/>
            <person name="Logacheva M."/>
        </authorList>
    </citation>
    <scope>NUCLEOTIDE SEQUENCE</scope>
    <source>
        <strain evidence="3">Hsosn_3</strain>
        <tissue evidence="3">Leaf</tissue>
    </source>
</reference>
<feature type="domain" description="F-box" evidence="1">
    <location>
        <begin position="40"/>
        <end position="76"/>
    </location>
</feature>
<evidence type="ECO:0000313" key="4">
    <source>
        <dbReference type="Proteomes" id="UP001237642"/>
    </source>
</evidence>
<dbReference type="SUPFAM" id="SSF81383">
    <property type="entry name" value="F-box domain"/>
    <property type="match status" value="1"/>
</dbReference>
<dbReference type="Pfam" id="PF00646">
    <property type="entry name" value="F-box"/>
    <property type="match status" value="1"/>
</dbReference>
<dbReference type="AlphaFoldDB" id="A0AAD8J9C1"/>
<keyword evidence="4" id="KW-1185">Reference proteome</keyword>
<dbReference type="PANTHER" id="PTHR35546:SF130">
    <property type="entry name" value="EXPRESSED PROTEIN"/>
    <property type="match status" value="1"/>
</dbReference>
<protein>
    <submittedName>
        <fullName evidence="3">F-box domain</fullName>
    </submittedName>
</protein>
<sequence length="432" mass="49782">MIKMGTKRSRTSKTISPVSRVPDLKLSSPIESAARVASSEDLLIQILLHVPVKTLLNFKSVSKQWLSLINSPHFLRLCSLRLCSPLSPSVSSLFFASSSSCRSNPDYQFIPLDINDKCPTPFKTLDFTNDPLGSGISALQSCNGLLLCASYRAREFNRTYYVYNPTTKHFVILPRIRHQYSKFVCGMSLAFDPRKSPYYKVVCVRRSETSRQLFQIEIYSSETLSWRVSGESFNAPKHTEFQNSIYWNGSVHWWNGSFHWWNGFANGGQQRNETYTLYFKVDEESIEQLPVSEKRYGDYYVASYVGESDGHFHLVEGNYDYNRSFNVHEMAIDYSGWFIKYKVDLSALANAFPEMMKKNRFFGYTVKIISLVRRGKEEEEEDGSFLVLEIPGGKIIRYNLVDKSAMKLWEFAPGHKFYNDDCLRHVCALPYI</sequence>
<dbReference type="InterPro" id="IPR006527">
    <property type="entry name" value="F-box-assoc_dom_typ1"/>
</dbReference>
<gene>
    <name evidence="3" type="ORF">POM88_009546</name>
</gene>
<dbReference type="InterPro" id="IPR036047">
    <property type="entry name" value="F-box-like_dom_sf"/>
</dbReference>
<dbReference type="EMBL" id="JAUIZM010000002">
    <property type="protein sequence ID" value="KAK1399683.1"/>
    <property type="molecule type" value="Genomic_DNA"/>
</dbReference>
<dbReference type="PANTHER" id="PTHR35546">
    <property type="entry name" value="F-BOX PROTEIN INTERACTION DOMAIN PROTEIN-RELATED"/>
    <property type="match status" value="1"/>
</dbReference>
<reference evidence="3" key="2">
    <citation type="submission" date="2023-05" db="EMBL/GenBank/DDBJ databases">
        <authorList>
            <person name="Schelkunov M.I."/>
        </authorList>
    </citation>
    <scope>NUCLEOTIDE SEQUENCE</scope>
    <source>
        <strain evidence="3">Hsosn_3</strain>
        <tissue evidence="3">Leaf</tissue>
    </source>
</reference>